<feature type="transmembrane region" description="Helical" evidence="6">
    <location>
        <begin position="192"/>
        <end position="216"/>
    </location>
</feature>
<keyword evidence="3 6" id="KW-0812">Transmembrane</keyword>
<sequence>MGVVRLEWLWGFIGSVVIAGAAFWRGSLSGTGFLAAMALGTAMFALGSLAWFGTLIAFFVSSTLLSKFKHKRKAAAESGYAKSGRRDAGQVAANGGIGLLLCIGNALWPHPAWWALYVGVIATVNADTWATEIGGLSKSAPRSIISGKRVPAGTSGGVSGLGLLASLMGGLFVGVVGWILSRMDGGETAEAAFGLLSLILMGALSGLAGSLIDSWLGATVQVMYRCEVCGKMIEKHIHCETRALQVRGMRVMTNDYVNAFSSLAGGVICLGLFILAGISFI</sequence>
<dbReference type="InterPro" id="IPR002794">
    <property type="entry name" value="DUF92_TMEM19"/>
</dbReference>
<keyword evidence="4 6" id="KW-1133">Transmembrane helix</keyword>
<feature type="transmembrane region" description="Helical" evidence="6">
    <location>
        <begin position="256"/>
        <end position="280"/>
    </location>
</feature>
<dbReference type="PANTHER" id="PTHR13353">
    <property type="entry name" value="TRANSMEMBRANE PROTEIN 19"/>
    <property type="match status" value="1"/>
</dbReference>
<evidence type="ECO:0000256" key="1">
    <source>
        <dbReference type="ARBA" id="ARBA00004141"/>
    </source>
</evidence>
<organism evidence="7 8">
    <name type="scientific">Paenibacillus sedimenti</name>
    <dbReference type="NCBI Taxonomy" id="2770274"/>
    <lineage>
        <taxon>Bacteria</taxon>
        <taxon>Bacillati</taxon>
        <taxon>Bacillota</taxon>
        <taxon>Bacilli</taxon>
        <taxon>Bacillales</taxon>
        <taxon>Paenibacillaceae</taxon>
        <taxon>Paenibacillus</taxon>
    </lineage>
</organism>
<feature type="transmembrane region" description="Helical" evidence="6">
    <location>
        <begin position="7"/>
        <end position="26"/>
    </location>
</feature>
<evidence type="ECO:0000256" key="6">
    <source>
        <dbReference type="SAM" id="Phobius"/>
    </source>
</evidence>
<dbReference type="PANTHER" id="PTHR13353:SF5">
    <property type="entry name" value="TRANSMEMBRANE PROTEIN 19"/>
    <property type="match status" value="1"/>
</dbReference>
<dbReference type="Proteomes" id="UP000650466">
    <property type="component" value="Unassembled WGS sequence"/>
</dbReference>
<keyword evidence="5 6" id="KW-0472">Membrane</keyword>
<comment type="subcellular location">
    <subcellularLocation>
        <location evidence="1">Membrane</location>
        <topology evidence="1">Multi-pass membrane protein</topology>
    </subcellularLocation>
</comment>
<keyword evidence="8" id="KW-1185">Reference proteome</keyword>
<evidence type="ECO:0000256" key="2">
    <source>
        <dbReference type="ARBA" id="ARBA00009012"/>
    </source>
</evidence>
<evidence type="ECO:0000256" key="3">
    <source>
        <dbReference type="ARBA" id="ARBA00022692"/>
    </source>
</evidence>
<evidence type="ECO:0000256" key="4">
    <source>
        <dbReference type="ARBA" id="ARBA00022989"/>
    </source>
</evidence>
<feature type="transmembrane region" description="Helical" evidence="6">
    <location>
        <begin position="32"/>
        <end position="65"/>
    </location>
</feature>
<comment type="caution">
    <text evidence="7">The sequence shown here is derived from an EMBL/GenBank/DDBJ whole genome shotgun (WGS) entry which is preliminary data.</text>
</comment>
<dbReference type="AlphaFoldDB" id="A0A926KQ78"/>
<dbReference type="Pfam" id="PF01940">
    <property type="entry name" value="DUF92"/>
    <property type="match status" value="1"/>
</dbReference>
<protein>
    <submittedName>
        <fullName evidence="7">DUF92 domain-containing protein</fullName>
    </submittedName>
</protein>
<dbReference type="GO" id="GO:0016020">
    <property type="term" value="C:membrane"/>
    <property type="evidence" value="ECO:0007669"/>
    <property type="project" value="UniProtKB-SubCell"/>
</dbReference>
<name>A0A926KQ78_9BACL</name>
<evidence type="ECO:0000313" key="8">
    <source>
        <dbReference type="Proteomes" id="UP000650466"/>
    </source>
</evidence>
<comment type="similarity">
    <text evidence="2">Belongs to the TMEM19 family.</text>
</comment>
<reference evidence="7" key="1">
    <citation type="submission" date="2020-09" db="EMBL/GenBank/DDBJ databases">
        <title>Draft Genome Sequence of Paenibacillus sp. WST5.</title>
        <authorList>
            <person name="Bao Z."/>
        </authorList>
    </citation>
    <scope>NUCLEOTIDE SEQUENCE</scope>
    <source>
        <strain evidence="7">WST5</strain>
    </source>
</reference>
<evidence type="ECO:0000313" key="7">
    <source>
        <dbReference type="EMBL" id="MBD0381151.1"/>
    </source>
</evidence>
<evidence type="ECO:0000256" key="5">
    <source>
        <dbReference type="ARBA" id="ARBA00023136"/>
    </source>
</evidence>
<gene>
    <name evidence="7" type="ORF">ICC18_13585</name>
</gene>
<feature type="transmembrane region" description="Helical" evidence="6">
    <location>
        <begin position="157"/>
        <end position="180"/>
    </location>
</feature>
<dbReference type="EMBL" id="JACVVD010000004">
    <property type="protein sequence ID" value="MBD0381151.1"/>
    <property type="molecule type" value="Genomic_DNA"/>
</dbReference>
<accession>A0A926KQ78</accession>
<proteinExistence type="inferred from homology"/>